<dbReference type="InterPro" id="IPR020904">
    <property type="entry name" value="Sc_DH/Rdtase_CS"/>
</dbReference>
<organism evidence="4 5">
    <name type="scientific">Diplodia intermedia</name>
    <dbReference type="NCBI Taxonomy" id="856260"/>
    <lineage>
        <taxon>Eukaryota</taxon>
        <taxon>Fungi</taxon>
        <taxon>Dikarya</taxon>
        <taxon>Ascomycota</taxon>
        <taxon>Pezizomycotina</taxon>
        <taxon>Dothideomycetes</taxon>
        <taxon>Dothideomycetes incertae sedis</taxon>
        <taxon>Botryosphaeriales</taxon>
        <taxon>Botryosphaeriaceae</taxon>
        <taxon>Diplodia</taxon>
    </lineage>
</organism>
<dbReference type="PANTHER" id="PTHR24321:SF8">
    <property type="entry name" value="ESTRADIOL 17-BETA-DEHYDROGENASE 8-RELATED"/>
    <property type="match status" value="1"/>
</dbReference>
<dbReference type="PRINTS" id="PR00080">
    <property type="entry name" value="SDRFAMILY"/>
</dbReference>
<keyword evidence="3" id="KW-0560">Oxidoreductase</keyword>
<accession>A0ABR3TIJ0</accession>
<dbReference type="Gene3D" id="3.40.50.720">
    <property type="entry name" value="NAD(P)-binding Rossmann-like Domain"/>
    <property type="match status" value="1"/>
</dbReference>
<sequence>MASDSSEAPMHYLVTGAARGIGRGLARSLLSRGHRVFLVDSNKPELENTLSLASSWAKPPSSASSPPAFQGRVVDLADRAQLKSAVAEASTFFDARLDVLVNNAFATPHTWSGGRRMDDADDDDAVEREWDVKLAVGLTAPFLLARLCVPMLAARAKTGEPGRQGRPAGGSVVNVASTRAHQAEPNHEAYSAAKAGLLGLTRSMAVSLGEAHGIRVNAVTPGWIDVDDENAAADARGAGWGEALGEADHAWHPAGRVGRVDDVARTVVFLAESGFVTGEEIVVDGGVTKKMVYPEE</sequence>
<dbReference type="PROSITE" id="PS00061">
    <property type="entry name" value="ADH_SHORT"/>
    <property type="match status" value="1"/>
</dbReference>
<comment type="similarity">
    <text evidence="1">Belongs to the short-chain dehydrogenases/reductases (SDR) family.</text>
</comment>
<proteinExistence type="inferred from homology"/>
<reference evidence="4 5" key="1">
    <citation type="journal article" date="2023" name="Plant Dis.">
        <title>First Report of Diplodia intermedia Causing Canker and Dieback Diseases on Apple Trees in Canada.</title>
        <authorList>
            <person name="Ellouze W."/>
            <person name="Ilyukhin E."/>
            <person name="Sulman M."/>
            <person name="Ali S."/>
        </authorList>
    </citation>
    <scope>NUCLEOTIDE SEQUENCE [LARGE SCALE GENOMIC DNA]</scope>
    <source>
        <strain evidence="4 5">M45-28</strain>
    </source>
</reference>
<gene>
    <name evidence="4" type="ORF">SLS58_008355</name>
</gene>
<dbReference type="PRINTS" id="PR00081">
    <property type="entry name" value="GDHRDH"/>
</dbReference>
<evidence type="ECO:0000256" key="1">
    <source>
        <dbReference type="ARBA" id="ARBA00006484"/>
    </source>
</evidence>
<dbReference type="SUPFAM" id="SSF51735">
    <property type="entry name" value="NAD(P)-binding Rossmann-fold domains"/>
    <property type="match status" value="1"/>
</dbReference>
<dbReference type="InterPro" id="IPR002347">
    <property type="entry name" value="SDR_fam"/>
</dbReference>
<dbReference type="Pfam" id="PF13561">
    <property type="entry name" value="adh_short_C2"/>
    <property type="match status" value="1"/>
</dbReference>
<dbReference type="PANTHER" id="PTHR24321">
    <property type="entry name" value="DEHYDROGENASES, SHORT CHAIN"/>
    <property type="match status" value="1"/>
</dbReference>
<evidence type="ECO:0000256" key="3">
    <source>
        <dbReference type="ARBA" id="ARBA00023002"/>
    </source>
</evidence>
<keyword evidence="2" id="KW-0521">NADP</keyword>
<protein>
    <submittedName>
        <fullName evidence="4">Uncharacterized protein</fullName>
    </submittedName>
</protein>
<dbReference type="InterPro" id="IPR036291">
    <property type="entry name" value="NAD(P)-bd_dom_sf"/>
</dbReference>
<evidence type="ECO:0000313" key="4">
    <source>
        <dbReference type="EMBL" id="KAL1639026.1"/>
    </source>
</evidence>
<comment type="caution">
    <text evidence="4">The sequence shown here is derived from an EMBL/GenBank/DDBJ whole genome shotgun (WGS) entry which is preliminary data.</text>
</comment>
<name>A0ABR3TIJ0_9PEZI</name>
<keyword evidence="5" id="KW-1185">Reference proteome</keyword>
<dbReference type="Proteomes" id="UP001521184">
    <property type="component" value="Unassembled WGS sequence"/>
</dbReference>
<evidence type="ECO:0000313" key="5">
    <source>
        <dbReference type="Proteomes" id="UP001521184"/>
    </source>
</evidence>
<evidence type="ECO:0000256" key="2">
    <source>
        <dbReference type="ARBA" id="ARBA00022857"/>
    </source>
</evidence>
<dbReference type="EMBL" id="JAKEKT020000070">
    <property type="protein sequence ID" value="KAL1639026.1"/>
    <property type="molecule type" value="Genomic_DNA"/>
</dbReference>